<name>A0ABS5HK91_9BACT</name>
<dbReference type="RefSeq" id="WP_212142480.1">
    <property type="nucleotide sequence ID" value="NZ_JAGSSW010000012.1"/>
</dbReference>
<evidence type="ECO:0000256" key="1">
    <source>
        <dbReference type="SAM" id="MobiDB-lite"/>
    </source>
</evidence>
<evidence type="ECO:0000313" key="2">
    <source>
        <dbReference type="EMBL" id="MBR8464688.1"/>
    </source>
</evidence>
<sequence>MWVNSKEAAEILGVNNKSVEKAAYRAKKADKKFCSIKSHICNFIYTDGIGRGGKILQIWLDDNIVNNTKGKSDENSSDRANPSKGFNKVNANAREKGAGTNAGVHKEYAEQRANNCFK</sequence>
<feature type="region of interest" description="Disordered" evidence="1">
    <location>
        <begin position="68"/>
        <end position="105"/>
    </location>
</feature>
<dbReference type="Proteomes" id="UP000682951">
    <property type="component" value="Unassembled WGS sequence"/>
</dbReference>
<proteinExistence type="predicted"/>
<reference evidence="2 3" key="1">
    <citation type="submission" date="2021-04" db="EMBL/GenBank/DDBJ databases">
        <title>Molecular and phenotypic characterization and identification of bacterial isolates recovered from the Anatolian ground squirrels (Spermophilus xanthoprymnus) and which have the potential to form a new species in the Campylobacter genus.</title>
        <authorList>
            <person name="Aydin F."/>
            <person name="Abay S."/>
            <person name="Kayman T."/>
            <person name="Karakaya E."/>
            <person name="Mustak H.K."/>
            <person name="Mustak I.B."/>
            <person name="Bilgin N."/>
            <person name="Duzler A."/>
            <person name="Sahin O."/>
            <person name="Guran O."/>
            <person name="Saticioglu I.B."/>
        </authorList>
    </citation>
    <scope>NUCLEOTIDE SEQUENCE [LARGE SCALE GENOMIC DNA]</scope>
    <source>
        <strain evidence="3">faydin-G24</strain>
    </source>
</reference>
<dbReference type="EMBL" id="JAGSSW010000012">
    <property type="protein sequence ID" value="MBR8464688.1"/>
    <property type="molecule type" value="Genomic_DNA"/>
</dbReference>
<evidence type="ECO:0000313" key="3">
    <source>
        <dbReference type="Proteomes" id="UP000682951"/>
    </source>
</evidence>
<protein>
    <submittedName>
        <fullName evidence="2">Uncharacterized protein</fullName>
    </submittedName>
</protein>
<keyword evidence="3" id="KW-1185">Reference proteome</keyword>
<comment type="caution">
    <text evidence="2">The sequence shown here is derived from an EMBL/GenBank/DDBJ whole genome shotgun (WGS) entry which is preliminary data.</text>
</comment>
<organism evidence="2 3">
    <name type="scientific">Campylobacter anatolicus</name>
    <dbReference type="NCBI Taxonomy" id="2829105"/>
    <lineage>
        <taxon>Bacteria</taxon>
        <taxon>Pseudomonadati</taxon>
        <taxon>Campylobacterota</taxon>
        <taxon>Epsilonproteobacteria</taxon>
        <taxon>Campylobacterales</taxon>
        <taxon>Campylobacteraceae</taxon>
        <taxon>Campylobacter</taxon>
    </lineage>
</organism>
<gene>
    <name evidence="2" type="ORF">KDD93_08960</name>
</gene>
<accession>A0ABS5HK91</accession>